<feature type="domain" description="GAG-pre-integrase" evidence="2">
    <location>
        <begin position="150"/>
        <end position="189"/>
    </location>
</feature>
<proteinExistence type="predicted"/>
<dbReference type="Pfam" id="PF13976">
    <property type="entry name" value="gag_pre-integrs"/>
    <property type="match status" value="1"/>
</dbReference>
<evidence type="ECO:0000256" key="1">
    <source>
        <dbReference type="SAM" id="MobiDB-lite"/>
    </source>
</evidence>
<dbReference type="OrthoDB" id="1706811at2759"/>
<evidence type="ECO:0000313" key="4">
    <source>
        <dbReference type="Proteomes" id="UP000321393"/>
    </source>
</evidence>
<dbReference type="Proteomes" id="UP000321393">
    <property type="component" value="Unassembled WGS sequence"/>
</dbReference>
<organism evidence="3 4">
    <name type="scientific">Cucumis melo var. makuwa</name>
    <name type="common">Oriental melon</name>
    <dbReference type="NCBI Taxonomy" id="1194695"/>
    <lineage>
        <taxon>Eukaryota</taxon>
        <taxon>Viridiplantae</taxon>
        <taxon>Streptophyta</taxon>
        <taxon>Embryophyta</taxon>
        <taxon>Tracheophyta</taxon>
        <taxon>Spermatophyta</taxon>
        <taxon>Magnoliopsida</taxon>
        <taxon>eudicotyledons</taxon>
        <taxon>Gunneridae</taxon>
        <taxon>Pentapetalae</taxon>
        <taxon>rosids</taxon>
        <taxon>fabids</taxon>
        <taxon>Cucurbitales</taxon>
        <taxon>Cucurbitaceae</taxon>
        <taxon>Benincaseae</taxon>
        <taxon>Cucumis</taxon>
    </lineage>
</organism>
<evidence type="ECO:0000313" key="3">
    <source>
        <dbReference type="EMBL" id="KAA0058218.1"/>
    </source>
</evidence>
<protein>
    <submittedName>
        <fullName evidence="3">Retrovirus-related Pol polyprotein from transposon TNT 1-94</fullName>
    </submittedName>
</protein>
<reference evidence="3 4" key="1">
    <citation type="submission" date="2019-08" db="EMBL/GenBank/DDBJ databases">
        <title>Draft genome sequences of two oriental melons (Cucumis melo L. var makuwa).</title>
        <authorList>
            <person name="Kwon S.-Y."/>
        </authorList>
    </citation>
    <scope>NUCLEOTIDE SEQUENCE [LARGE SCALE GENOMIC DNA]</scope>
    <source>
        <strain evidence="4">cv. SW 3</strain>
        <tissue evidence="3">Leaf</tissue>
    </source>
</reference>
<feature type="region of interest" description="Disordered" evidence="1">
    <location>
        <begin position="204"/>
        <end position="252"/>
    </location>
</feature>
<name>A0A5A7UST2_CUCMM</name>
<sequence length="275" mass="30079">MGLRPKYESVRAALLHRNPLPSLDADIQEILFKEKRVSIVFSLSSNVALDTTHLRQANVISSKSTALAVTPDTSWLLDSACCNHMTSGISLLSSHISVQSLPPVHFADGNHMSISHIDTDSQIGQVIGTGRKMGRSFELTSLQHSPVFPAISTLVTDNTIFQWHLRLGHASSDKLRSLASTGILNNVSNPHSFFTNPSTNLFPTLDSSPNTTPCSPLTSELTQSHTTSALPDLSSAPCEEPEHAPVRQSTRIRETPHLKEYHCFSTIMYLDEPSS</sequence>
<gene>
    <name evidence="3" type="ORF">E6C27_scaffold274G005410</name>
</gene>
<feature type="compositionally biased region" description="Polar residues" evidence="1">
    <location>
        <begin position="204"/>
        <end position="229"/>
    </location>
</feature>
<feature type="compositionally biased region" description="Basic and acidic residues" evidence="1">
    <location>
        <begin position="240"/>
        <end position="252"/>
    </location>
</feature>
<comment type="caution">
    <text evidence="3">The sequence shown here is derived from an EMBL/GenBank/DDBJ whole genome shotgun (WGS) entry which is preliminary data.</text>
</comment>
<dbReference type="EMBL" id="SSTE01006842">
    <property type="protein sequence ID" value="KAA0058218.1"/>
    <property type="molecule type" value="Genomic_DNA"/>
</dbReference>
<dbReference type="InterPro" id="IPR025724">
    <property type="entry name" value="GAG-pre-integrase_dom"/>
</dbReference>
<dbReference type="AlphaFoldDB" id="A0A5A7UST2"/>
<accession>A0A5A7UST2</accession>
<evidence type="ECO:0000259" key="2">
    <source>
        <dbReference type="Pfam" id="PF13976"/>
    </source>
</evidence>